<feature type="domain" description="K Homology" evidence="4">
    <location>
        <begin position="371"/>
        <end position="446"/>
    </location>
</feature>
<sequence>MGSNTFLSPPAKRSAPVPAMPDPNPSNKRSKPPPPPIPVPPGHVSFRLLCHSSRTGGVIGKSGSVIKQLQLDTGSKIRIEEAPAESPDRVITIVAPGGGGGGASSNGEVGQVSKGQEALVRVFERVLAVAAESDGAGMASAGGVVSCRLLVDANQVGSVIGKGGKVVEKIRRDCGVKIRVLTDKLPVCAGPTDEVIEIEGEISAVKNGLVAVSRCLQDCQLSNKTRVSGPQEPLPQVRVEIPAQYNPAAPMLSSSSISYAPMMARPLSLDSDRVSTMESKATQQQQVIFRILCSNDRIGSVIGKGGSIIKGLQSETGAGITIGNTVADCDERLITVTASESPESRYSAAQKTVVLVFSRVADAESGSSKGSPVTAKLVISSNQIGCLLGKGGAIISEMRKVTSTVIRIVGGDQVPKCVPANDSVIQISGEFMNVKDAIYHVTGRLRDNLFSGILSASGTRSNTSVPTEKNPYLPLRDAFQDPLRDTLVRDPLRHSLRDPLRDPSLRDLLRDPLMDPLRDTSRDTLLDPLRDTMMDPLRNTVRDPLRGPLRDPFMEPMRDPLPLSMPPSVGVSHSLSQNPISQNMDHIGFSQSFDHPISPRSWQSQVKSTHHKHQPFSMPPSVAVSHSLSQNPISQNMDHLELSQNFDHPTSPRSWASQTVGGLTSRGITDVGRGLASAKVGLENDSGSKSAFVTNTTVEIVIPENVFGSVYGENGINLARLRQISGAKVIVHEPRLGTSDRIIIISGTPDETQAAQSLLQAFILTGQP</sequence>
<keyword evidence="6" id="KW-1185">Reference proteome</keyword>
<organism evidence="5 6">
    <name type="scientific">Turnera subulata</name>
    <dbReference type="NCBI Taxonomy" id="218843"/>
    <lineage>
        <taxon>Eukaryota</taxon>
        <taxon>Viridiplantae</taxon>
        <taxon>Streptophyta</taxon>
        <taxon>Embryophyta</taxon>
        <taxon>Tracheophyta</taxon>
        <taxon>Spermatophyta</taxon>
        <taxon>Magnoliopsida</taxon>
        <taxon>eudicotyledons</taxon>
        <taxon>Gunneridae</taxon>
        <taxon>Pentapetalae</taxon>
        <taxon>rosids</taxon>
        <taxon>fabids</taxon>
        <taxon>Malpighiales</taxon>
        <taxon>Passifloraceae</taxon>
        <taxon>Turnera</taxon>
    </lineage>
</organism>
<dbReference type="Proteomes" id="UP001141552">
    <property type="component" value="Unassembled WGS sequence"/>
</dbReference>
<dbReference type="PANTHER" id="PTHR10288">
    <property type="entry name" value="KH DOMAIN CONTAINING RNA BINDING PROTEIN"/>
    <property type="match status" value="1"/>
</dbReference>
<dbReference type="OrthoDB" id="442947at2759"/>
<evidence type="ECO:0000256" key="1">
    <source>
        <dbReference type="ARBA" id="ARBA00022737"/>
    </source>
</evidence>
<proteinExistence type="predicted"/>
<feature type="compositionally biased region" description="Pro residues" evidence="3">
    <location>
        <begin position="32"/>
        <end position="41"/>
    </location>
</feature>
<dbReference type="Gene3D" id="3.30.310.210">
    <property type="match status" value="1"/>
</dbReference>
<dbReference type="Gene3D" id="3.30.1370.10">
    <property type="entry name" value="K Homology domain, type 1"/>
    <property type="match status" value="3"/>
</dbReference>
<dbReference type="SMART" id="SM00322">
    <property type="entry name" value="KH"/>
    <property type="match status" value="5"/>
</dbReference>
<dbReference type="InterPro" id="IPR004088">
    <property type="entry name" value="KH_dom_type_1"/>
</dbReference>
<dbReference type="InterPro" id="IPR036612">
    <property type="entry name" value="KH_dom_type_1_sf"/>
</dbReference>
<name>A0A9Q0J996_9ROSI</name>
<accession>A0A9Q0J996</accession>
<feature type="domain" description="K Homology" evidence="4">
    <location>
        <begin position="42"/>
        <end position="124"/>
    </location>
</feature>
<dbReference type="CDD" id="cd22462">
    <property type="entry name" value="KH-I_HEN4_like_rpt5"/>
    <property type="match status" value="1"/>
</dbReference>
<dbReference type="GO" id="GO:0003723">
    <property type="term" value="F:RNA binding"/>
    <property type="evidence" value="ECO:0007669"/>
    <property type="project" value="UniProtKB-UniRule"/>
</dbReference>
<feature type="domain" description="K Homology" evidence="4">
    <location>
        <begin position="285"/>
        <end position="361"/>
    </location>
</feature>
<keyword evidence="2" id="KW-0694">RNA-binding</keyword>
<dbReference type="EMBL" id="JAKUCV010005071">
    <property type="protein sequence ID" value="KAJ4832802.1"/>
    <property type="molecule type" value="Genomic_DNA"/>
</dbReference>
<dbReference type="CDD" id="cd22459">
    <property type="entry name" value="KH-I_PEPPER_rpt1_like"/>
    <property type="match status" value="2"/>
</dbReference>
<dbReference type="SUPFAM" id="SSF54791">
    <property type="entry name" value="Eukaryotic type KH-domain (KH-domain type I)"/>
    <property type="match status" value="5"/>
</dbReference>
<dbReference type="PROSITE" id="PS50084">
    <property type="entry name" value="KH_TYPE_1"/>
    <property type="match status" value="5"/>
</dbReference>
<feature type="domain" description="K Homology" evidence="4">
    <location>
        <begin position="694"/>
        <end position="764"/>
    </location>
</feature>
<evidence type="ECO:0000313" key="6">
    <source>
        <dbReference type="Proteomes" id="UP001141552"/>
    </source>
</evidence>
<feature type="region of interest" description="Disordered" evidence="3">
    <location>
        <begin position="1"/>
        <end position="45"/>
    </location>
</feature>
<dbReference type="CDD" id="cd22460">
    <property type="entry name" value="KH-I_PEPPER_rpt2_like"/>
    <property type="match status" value="2"/>
</dbReference>
<dbReference type="Pfam" id="PF00013">
    <property type="entry name" value="KH_1"/>
    <property type="match status" value="5"/>
</dbReference>
<dbReference type="AlphaFoldDB" id="A0A9Q0J996"/>
<comment type="caution">
    <text evidence="5">The sequence shown here is derived from an EMBL/GenBank/DDBJ whole genome shotgun (WGS) entry which is preliminary data.</text>
</comment>
<reference evidence="5" key="1">
    <citation type="submission" date="2022-02" db="EMBL/GenBank/DDBJ databases">
        <authorList>
            <person name="Henning P.M."/>
            <person name="McCubbin A.G."/>
            <person name="Shore J.S."/>
        </authorList>
    </citation>
    <scope>NUCLEOTIDE SEQUENCE</scope>
    <source>
        <strain evidence="5">F60SS</strain>
        <tissue evidence="5">Leaves</tissue>
    </source>
</reference>
<feature type="domain" description="K Homology" evidence="4">
    <location>
        <begin position="143"/>
        <end position="217"/>
    </location>
</feature>
<reference evidence="5" key="2">
    <citation type="journal article" date="2023" name="Plants (Basel)">
        <title>Annotation of the Turnera subulata (Passifloraceae) Draft Genome Reveals the S-Locus Evolved after the Divergence of Turneroideae from Passifloroideae in a Stepwise Manner.</title>
        <authorList>
            <person name="Henning P.M."/>
            <person name="Roalson E.H."/>
            <person name="Mir W."/>
            <person name="McCubbin A.G."/>
            <person name="Shore J.S."/>
        </authorList>
    </citation>
    <scope>NUCLEOTIDE SEQUENCE</scope>
    <source>
        <strain evidence="5">F60SS</strain>
    </source>
</reference>
<evidence type="ECO:0000313" key="5">
    <source>
        <dbReference type="EMBL" id="KAJ4832802.1"/>
    </source>
</evidence>
<evidence type="ECO:0000256" key="2">
    <source>
        <dbReference type="PROSITE-ProRule" id="PRU00117"/>
    </source>
</evidence>
<gene>
    <name evidence="5" type="ORF">Tsubulata_044944</name>
</gene>
<keyword evidence="1" id="KW-0677">Repeat</keyword>
<evidence type="ECO:0000256" key="3">
    <source>
        <dbReference type="SAM" id="MobiDB-lite"/>
    </source>
</evidence>
<evidence type="ECO:0000259" key="4">
    <source>
        <dbReference type="SMART" id="SM00322"/>
    </source>
</evidence>
<dbReference type="InterPro" id="IPR004087">
    <property type="entry name" value="KH_dom"/>
</dbReference>
<protein>
    <recommendedName>
        <fullName evidence="4">K Homology domain-containing protein</fullName>
    </recommendedName>
</protein>